<reference evidence="6 7" key="1">
    <citation type="journal article" date="2016" name="Mol. Biol. Evol.">
        <title>Comparative Genomics of Early-Diverging Mushroom-Forming Fungi Provides Insights into the Origins of Lignocellulose Decay Capabilities.</title>
        <authorList>
            <person name="Nagy L.G."/>
            <person name="Riley R."/>
            <person name="Tritt A."/>
            <person name="Adam C."/>
            <person name="Daum C."/>
            <person name="Floudas D."/>
            <person name="Sun H."/>
            <person name="Yadav J.S."/>
            <person name="Pangilinan J."/>
            <person name="Larsson K.H."/>
            <person name="Matsuura K."/>
            <person name="Barry K."/>
            <person name="Labutti K."/>
            <person name="Kuo R."/>
            <person name="Ohm R.A."/>
            <person name="Bhattacharya S.S."/>
            <person name="Shirouzu T."/>
            <person name="Yoshinaga Y."/>
            <person name="Martin F.M."/>
            <person name="Grigoriev I.V."/>
            <person name="Hibbett D.S."/>
        </authorList>
    </citation>
    <scope>NUCLEOTIDE SEQUENCE [LARGE SCALE GENOMIC DNA]</scope>
    <source>
        <strain evidence="6 7">93-53</strain>
    </source>
</reference>
<dbReference type="OrthoDB" id="342281at2759"/>
<sequence>IAIPRPPSVVLGKSLHAGVCWPMNGSTGHLGLRLPSAMHVTHISIDHIPLDLTEDIQAAPRDLVLWGLSEDLVPLASISYDIYAPAYRQLFETDVRFQALSFDMLVLEVLSNWGASEFTCLYSVRLQG</sequence>
<dbReference type="PANTHER" id="PTHR12911:SF8">
    <property type="entry name" value="KLAROID PROTEIN-RELATED"/>
    <property type="match status" value="1"/>
</dbReference>
<evidence type="ECO:0000256" key="2">
    <source>
        <dbReference type="ARBA" id="ARBA00022692"/>
    </source>
</evidence>
<dbReference type="Gene3D" id="2.60.120.260">
    <property type="entry name" value="Galactose-binding domain-like"/>
    <property type="match status" value="1"/>
</dbReference>
<dbReference type="RefSeq" id="XP_040760658.1">
    <property type="nucleotide sequence ID" value="XM_040903164.1"/>
</dbReference>
<feature type="non-terminal residue" evidence="6">
    <location>
        <position position="1"/>
    </location>
</feature>
<feature type="non-terminal residue" evidence="6">
    <location>
        <position position="128"/>
    </location>
</feature>
<accession>A0A165CJE4</accession>
<proteinExistence type="predicted"/>
<feature type="domain" description="SUN" evidence="5">
    <location>
        <begin position="1"/>
        <end position="128"/>
    </location>
</feature>
<organism evidence="6 7">
    <name type="scientific">Laetiporus sulphureus 93-53</name>
    <dbReference type="NCBI Taxonomy" id="1314785"/>
    <lineage>
        <taxon>Eukaryota</taxon>
        <taxon>Fungi</taxon>
        <taxon>Dikarya</taxon>
        <taxon>Basidiomycota</taxon>
        <taxon>Agaricomycotina</taxon>
        <taxon>Agaricomycetes</taxon>
        <taxon>Polyporales</taxon>
        <taxon>Laetiporus</taxon>
    </lineage>
</organism>
<comment type="subcellular location">
    <subcellularLocation>
        <location evidence="1">Membrane</location>
    </subcellularLocation>
</comment>
<name>A0A165CJE4_9APHY</name>
<dbReference type="EMBL" id="KV427648">
    <property type="protein sequence ID" value="KZT02918.1"/>
    <property type="molecule type" value="Genomic_DNA"/>
</dbReference>
<protein>
    <recommendedName>
        <fullName evidence="5">SUN domain-containing protein</fullName>
    </recommendedName>
</protein>
<evidence type="ECO:0000313" key="7">
    <source>
        <dbReference type="Proteomes" id="UP000076871"/>
    </source>
</evidence>
<keyword evidence="7" id="KW-1185">Reference proteome</keyword>
<dbReference type="GO" id="GO:0043495">
    <property type="term" value="F:protein-membrane adaptor activity"/>
    <property type="evidence" value="ECO:0007669"/>
    <property type="project" value="TreeGrafter"/>
</dbReference>
<dbReference type="Proteomes" id="UP000076871">
    <property type="component" value="Unassembled WGS sequence"/>
</dbReference>
<keyword evidence="3" id="KW-1133">Transmembrane helix</keyword>
<dbReference type="InterPro" id="IPR045119">
    <property type="entry name" value="SUN1-5"/>
</dbReference>
<keyword evidence="2" id="KW-0812">Transmembrane</keyword>
<dbReference type="STRING" id="1314785.A0A165CJE4"/>
<dbReference type="InParanoid" id="A0A165CJE4"/>
<keyword evidence="4" id="KW-0472">Membrane</keyword>
<dbReference type="Pfam" id="PF07738">
    <property type="entry name" value="Sad1_UNC"/>
    <property type="match status" value="1"/>
</dbReference>
<evidence type="ECO:0000256" key="4">
    <source>
        <dbReference type="ARBA" id="ARBA00023136"/>
    </source>
</evidence>
<gene>
    <name evidence="6" type="ORF">LAESUDRAFT_611137</name>
</gene>
<evidence type="ECO:0000256" key="3">
    <source>
        <dbReference type="ARBA" id="ARBA00022989"/>
    </source>
</evidence>
<dbReference type="AlphaFoldDB" id="A0A165CJE4"/>
<dbReference type="PANTHER" id="PTHR12911">
    <property type="entry name" value="SAD1/UNC-84-LIKE PROTEIN-RELATED"/>
    <property type="match status" value="1"/>
</dbReference>
<evidence type="ECO:0000313" key="6">
    <source>
        <dbReference type="EMBL" id="KZT02918.1"/>
    </source>
</evidence>
<dbReference type="GO" id="GO:0034993">
    <property type="term" value="C:meiotic nuclear membrane microtubule tethering complex"/>
    <property type="evidence" value="ECO:0007669"/>
    <property type="project" value="TreeGrafter"/>
</dbReference>
<evidence type="ECO:0000259" key="5">
    <source>
        <dbReference type="PROSITE" id="PS51469"/>
    </source>
</evidence>
<dbReference type="InterPro" id="IPR012919">
    <property type="entry name" value="SUN_dom"/>
</dbReference>
<dbReference type="GeneID" id="63820195"/>
<evidence type="ECO:0000256" key="1">
    <source>
        <dbReference type="ARBA" id="ARBA00004370"/>
    </source>
</evidence>
<dbReference type="PROSITE" id="PS51469">
    <property type="entry name" value="SUN"/>
    <property type="match status" value="1"/>
</dbReference>